<gene>
    <name evidence="4" type="ORF">HK100_004141</name>
</gene>
<dbReference type="PANTHER" id="PTHR45641:SF19">
    <property type="entry name" value="NEPHROCYSTIN-3"/>
    <property type="match status" value="1"/>
</dbReference>
<feature type="non-terminal residue" evidence="4">
    <location>
        <position position="163"/>
    </location>
</feature>
<evidence type="ECO:0000256" key="2">
    <source>
        <dbReference type="ARBA" id="ARBA00022803"/>
    </source>
</evidence>
<comment type="caution">
    <text evidence="4">The sequence shown here is derived from an EMBL/GenBank/DDBJ whole genome shotgun (WGS) entry which is preliminary data.</text>
</comment>
<dbReference type="EMBL" id="JADGJH010002085">
    <property type="protein sequence ID" value="KAJ3103847.1"/>
    <property type="molecule type" value="Genomic_DNA"/>
</dbReference>
<evidence type="ECO:0000313" key="5">
    <source>
        <dbReference type="Proteomes" id="UP001211907"/>
    </source>
</evidence>
<sequence length="163" mass="18345">MYGLQQPLLQKCLDIQVKIYGTHEHVDVAMTLNSLGLLAMEQGKYDDAQKYLDESHAIYINAHGSENHPDIEQVQGDLMELKLRIEQSLVPSTHGNISNVADMEGGRNETELKVEQVDQVEQLEQLEKVEKLENERENTGRFAGADAGSQNNVPAKKKGFKWN</sequence>
<evidence type="ECO:0000256" key="3">
    <source>
        <dbReference type="SAM" id="MobiDB-lite"/>
    </source>
</evidence>
<keyword evidence="2" id="KW-0802">TPR repeat</keyword>
<keyword evidence="5" id="KW-1185">Reference proteome</keyword>
<protein>
    <recommendedName>
        <fullName evidence="6">Kinesin light chain</fullName>
    </recommendedName>
</protein>
<feature type="region of interest" description="Disordered" evidence="3">
    <location>
        <begin position="130"/>
        <end position="163"/>
    </location>
</feature>
<dbReference type="SUPFAM" id="SSF48452">
    <property type="entry name" value="TPR-like"/>
    <property type="match status" value="1"/>
</dbReference>
<dbReference type="PANTHER" id="PTHR45641">
    <property type="entry name" value="TETRATRICOPEPTIDE REPEAT PROTEIN (AFU_ORTHOLOGUE AFUA_6G03870)"/>
    <property type="match status" value="1"/>
</dbReference>
<dbReference type="InterPro" id="IPR011990">
    <property type="entry name" value="TPR-like_helical_dom_sf"/>
</dbReference>
<organism evidence="4 5">
    <name type="scientific">Physocladia obscura</name>
    <dbReference type="NCBI Taxonomy" id="109957"/>
    <lineage>
        <taxon>Eukaryota</taxon>
        <taxon>Fungi</taxon>
        <taxon>Fungi incertae sedis</taxon>
        <taxon>Chytridiomycota</taxon>
        <taxon>Chytridiomycota incertae sedis</taxon>
        <taxon>Chytridiomycetes</taxon>
        <taxon>Chytridiales</taxon>
        <taxon>Chytriomycetaceae</taxon>
        <taxon>Physocladia</taxon>
    </lineage>
</organism>
<evidence type="ECO:0000256" key="1">
    <source>
        <dbReference type="ARBA" id="ARBA00022737"/>
    </source>
</evidence>
<dbReference type="Pfam" id="PF13374">
    <property type="entry name" value="TPR_10"/>
    <property type="match status" value="1"/>
</dbReference>
<dbReference type="Gene3D" id="1.25.40.10">
    <property type="entry name" value="Tetratricopeptide repeat domain"/>
    <property type="match status" value="1"/>
</dbReference>
<evidence type="ECO:0008006" key="6">
    <source>
        <dbReference type="Google" id="ProtNLM"/>
    </source>
</evidence>
<name>A0AAD5SW49_9FUNG</name>
<evidence type="ECO:0000313" key="4">
    <source>
        <dbReference type="EMBL" id="KAJ3103847.1"/>
    </source>
</evidence>
<dbReference type="AlphaFoldDB" id="A0AAD5SW49"/>
<feature type="compositionally biased region" description="Basic and acidic residues" evidence="3">
    <location>
        <begin position="130"/>
        <end position="139"/>
    </location>
</feature>
<proteinExistence type="predicted"/>
<keyword evidence="1" id="KW-0677">Repeat</keyword>
<accession>A0AAD5SW49</accession>
<dbReference type="Proteomes" id="UP001211907">
    <property type="component" value="Unassembled WGS sequence"/>
</dbReference>
<reference evidence="4" key="1">
    <citation type="submission" date="2020-05" db="EMBL/GenBank/DDBJ databases">
        <title>Phylogenomic resolution of chytrid fungi.</title>
        <authorList>
            <person name="Stajich J.E."/>
            <person name="Amses K."/>
            <person name="Simmons R."/>
            <person name="Seto K."/>
            <person name="Myers J."/>
            <person name="Bonds A."/>
            <person name="Quandt C.A."/>
            <person name="Barry K."/>
            <person name="Liu P."/>
            <person name="Grigoriev I."/>
            <person name="Longcore J.E."/>
            <person name="James T.Y."/>
        </authorList>
    </citation>
    <scope>NUCLEOTIDE SEQUENCE</scope>
    <source>
        <strain evidence="4">JEL0513</strain>
    </source>
</reference>